<dbReference type="PANTHER" id="PTHR23317:SF26">
    <property type="entry name" value="ZIZIMIN, ISOFORM K"/>
    <property type="match status" value="1"/>
</dbReference>
<dbReference type="PROSITE" id="PS51650">
    <property type="entry name" value="C2_DOCK"/>
    <property type="match status" value="1"/>
</dbReference>
<dbReference type="Pfam" id="PF20421">
    <property type="entry name" value="DHR-2_Lobe_C"/>
    <property type="match status" value="1"/>
</dbReference>
<evidence type="ECO:0000256" key="3">
    <source>
        <dbReference type="PROSITE-ProRule" id="PRU00983"/>
    </source>
</evidence>
<dbReference type="Pfam" id="PF14429">
    <property type="entry name" value="DOCK-C2"/>
    <property type="match status" value="1"/>
</dbReference>
<dbReference type="Gene3D" id="1.25.40.410">
    <property type="match status" value="1"/>
</dbReference>
<sequence>MKSPNCKKQMTPIKQQRSMDDRISVFSGSSENSGAIESYSNTSAFVKGGHTGNNNLRKFANSVGRVGQAKETREACTKAMSISNPLRKSFKPKPLDYESFIENNLAQLKNEKNSGIVLFPRDDINEGKTKCRYGGDKYKGIENINMANIEWLITKDCLKLYNSKGKMINFNYSNKYGEYDEGEINNVNSLTQPRFEIDQRLEEEKQEKLDAEHFRLPHIICEGMVLQLSSDNSILDKFRNGKKRYCIFKQDFTKNEVVVELIKNPNIKKTVDTVFYPKSAMIHTNKNRSVIVISDKSPLSDSSTSSKDKEKTLQLAGDDGFDITKWFFDIDKAIKNCLVLDSSSIISDKHNSSQEANSSTCDDMGNDDTFNDSSISSSASTRIQKGKNAIAKILRPPLVERNTLFKLYYQLSKLQTSSDRQGCVLSRTLKSSKMFTRDTGRSSIKKDSLSLPTQSDISVACSNSISSKNDRRITIEVYDFEFKAFISPGTFEQIEPFIVKGYVFDARYNKRLSEEFSFSVSNPQFDELLKESGYGISDNKSPLTESINTIYSDSTISTTNSFENLITKDRIKVFFNLPTIHESIFLILRVERVFSNMSLEPYFKPFTVPKAAMKYKKCINQGLSKLGNYRTCIAWGKRSIFKGDCDERLKLYKCDGKLTDSDIYKYLYNYNEFQKLEKNGKLITYPQASMITRIETDVRKSMFSTFYNSSLQLATESSGSFELDSPNQSLASKINICSPKGSPTSVFELQAFGDVIGCPYSNVVNLLYVYPVHLMYNGQKAFSKARNISCSVSLITNTGDCNNENIPRIVDTSNPNGPFLLSSECTVQYHEQFPSFNSEMKILLPVTIKPTDHLLFSFKHISISNALSEKKVKENVETEIGYSWLPLSQKDCWIMKDDEQEFELPVSMNLPNNYANSFLPNKNSDAKYIENGKGLFKVKLRLISSLFSSEPRIQSFFQHCQNLETQTKEHTLPHSKSTEESLLSCKINSLKENGPADVPHSVSAQNTITLGDSEQKDNGITHVQSIYEKIGRRCDGLITVSPEKITPFLYVILNRLFSTLTKISSTNVSNKIIKCIFKIFEKMNQLEKRNLYKKYILEIIGSDAFTDFENEQIHESLVKGLTPFLKCCDDDLDLMLLVFTELRVIVDIILKCMSSHIVSCELHFKERSKRFSTDFLEAIKDFVQLLVDTICHRSQDLSRDAIIQANGSLMYFLRGCLSLADRGFIFELYHYAANKYDTYESKILRDLKFDLVQSLVYHEHFLQLSLPLLVDKDYNILRMDGLIDNPSISLAVREDTPSGFVERFFKKLFSNTSNITELVGMGTFTPYMENFVLNDHYCSVHFPIGLLLQELKAVMREPKESRRKVIKLLRNILAKHSVDDRYAASTVQNRIAMLYSPLIRFVLENITEIEASAMSLNASPNTTISNNETGGIILKQSFTSSFDSPIITTIARTPRSNPYHSEMSKFGTLVSKSFDCNGSGPNTPVKGHYKNSNDEKLLLSSIPEQATSLSSKTPVATLTERLDKHEVRDLLLSVLYVIHNLKSNVFRSIINSLDDSHLSRNDITKKPVSDVKVGTLHLVRLLELMLYFFHYEPQEVFINKYLSQAKKTRPNAKVTIEFPKDSLNDDDPLIREEYQKALFAYMQECSLIQEICLIVLTATETLANHISTQSKLLSFEEMEDAFVRILNVQIKLMSEEWPENVRLHALANLGIFVTTFQKRLFINGSLTPLADLIEALLLQLNSRIVPIQNSAAALLHLVYKTNFDLFSNISPAYFRQDENGMKKLSFKSINPLSLSEKLGRSGTQTGVALAKLLGQKYLLARSIRFQKGLSTLTTIVERCSERYNESYDNAVLYLIKELKGVLNATGALLESSNDPIKLTELHIQLADSYRGSALLRYAWLQSLATSHYNQKFFSEAAVCKAHCLAIIGRELVGKNLLKIDWKFFDTINDKICIEEKVMETDVETIQPAGFTIDNFTTKAEDLIENLFMAERYEAAASICMMLLPIYESQHNFTKACSICTELQQSFSRLSEIKTSGKRHLGAYFRVIFYGKFHFGEEHETEWIYREPGLTSLAEASEKMLENVKNSLGHDNVKLVMDKDVKSGTFKDNIAYVQMTHVHPFVVKEGSDPMDYWANTNIKSFYYDEPKLDSSAPPGSTDVAKHMIKKVFLTIDEPFPNMKRRQKIIGKKEQVLNPLEVACESLLKKADQIRKVLKAAKEASNHGGMQLDTYDKSFLDKLDLKGLQLLLQGAVQATVNAGPLAYGEAFSTIIQKQRYGEDEINRLIKAFKQLLHQCSEALRVNEVAVSSDQVEYHMMLKSSFEVLQERLNEYFGEDKMKIMGDDIVNDDSDLMEDVHNASIHILDSIAGLRE</sequence>
<dbReference type="Proteomes" id="UP000035680">
    <property type="component" value="Unassembled WGS sequence"/>
</dbReference>
<evidence type="ECO:0000256" key="4">
    <source>
        <dbReference type="SAM" id="MobiDB-lite"/>
    </source>
</evidence>
<keyword evidence="2" id="KW-0344">Guanine-nucleotide releasing factor</keyword>
<feature type="domain" description="C2 DOCK-type" evidence="5">
    <location>
        <begin position="764"/>
        <end position="943"/>
    </location>
</feature>
<dbReference type="Pfam" id="PF11878">
    <property type="entry name" value="DOCK_C-D_N"/>
    <property type="match status" value="1"/>
</dbReference>
<dbReference type="InterPro" id="IPR026791">
    <property type="entry name" value="DOCK"/>
</dbReference>
<keyword evidence="1" id="KW-0597">Phosphoprotein</keyword>
<dbReference type="InterPro" id="IPR043162">
    <property type="entry name" value="DOCK_C_lobe_C"/>
</dbReference>
<evidence type="ECO:0000256" key="2">
    <source>
        <dbReference type="ARBA" id="ARBA00022658"/>
    </source>
</evidence>
<dbReference type="Pfam" id="PF20422">
    <property type="entry name" value="DHR-2_Lobe_B"/>
    <property type="match status" value="1"/>
</dbReference>
<dbReference type="Gene3D" id="1.20.58.740">
    <property type="match status" value="1"/>
</dbReference>
<dbReference type="PROSITE" id="PS51651">
    <property type="entry name" value="DOCKER"/>
    <property type="match status" value="1"/>
</dbReference>
<evidence type="ECO:0000313" key="8">
    <source>
        <dbReference type="WBParaSite" id="SVE_0006000.2"/>
    </source>
</evidence>
<dbReference type="PANTHER" id="PTHR23317">
    <property type="entry name" value="DEDICATOR OF CYTOKINESIS DOCK"/>
    <property type="match status" value="1"/>
</dbReference>
<organism evidence="7 8">
    <name type="scientific">Strongyloides venezuelensis</name>
    <name type="common">Threadworm</name>
    <dbReference type="NCBI Taxonomy" id="75913"/>
    <lineage>
        <taxon>Eukaryota</taxon>
        <taxon>Metazoa</taxon>
        <taxon>Ecdysozoa</taxon>
        <taxon>Nematoda</taxon>
        <taxon>Chromadorea</taxon>
        <taxon>Rhabditida</taxon>
        <taxon>Tylenchina</taxon>
        <taxon>Panagrolaimomorpha</taxon>
        <taxon>Strongyloidoidea</taxon>
        <taxon>Strongyloididae</taxon>
        <taxon>Strongyloides</taxon>
    </lineage>
</organism>
<dbReference type="InterPro" id="IPR035892">
    <property type="entry name" value="C2_domain_sf"/>
</dbReference>
<dbReference type="InterPro" id="IPR046770">
    <property type="entry name" value="DOCKER_Lobe_B"/>
</dbReference>
<feature type="region of interest" description="Disordered" evidence="4">
    <location>
        <begin position="1"/>
        <end position="21"/>
    </location>
</feature>
<keyword evidence="7" id="KW-1185">Reference proteome</keyword>
<dbReference type="Gene3D" id="2.60.40.150">
    <property type="entry name" value="C2 domain"/>
    <property type="match status" value="1"/>
</dbReference>
<reference evidence="7" key="1">
    <citation type="submission" date="2014-07" db="EMBL/GenBank/DDBJ databases">
        <authorList>
            <person name="Martin A.A"/>
            <person name="De Silva N."/>
        </authorList>
    </citation>
    <scope>NUCLEOTIDE SEQUENCE</scope>
</reference>
<dbReference type="InterPro" id="IPR027357">
    <property type="entry name" value="DOCKER_dom"/>
</dbReference>
<proteinExistence type="inferred from homology"/>
<protein>
    <submittedName>
        <fullName evidence="8">Dedicator of cytokinesis protein</fullName>
    </submittedName>
</protein>
<dbReference type="InterPro" id="IPR027007">
    <property type="entry name" value="C2_DOCK-type_domain"/>
</dbReference>
<comment type="similarity">
    <text evidence="3">Belongs to the DOCK family.</text>
</comment>
<dbReference type="GO" id="GO:0005085">
    <property type="term" value="F:guanyl-nucleotide exchange factor activity"/>
    <property type="evidence" value="ECO:0007669"/>
    <property type="project" value="UniProtKB-KW"/>
</dbReference>
<dbReference type="STRING" id="75913.A0A0K0EU67"/>
<evidence type="ECO:0000259" key="5">
    <source>
        <dbReference type="PROSITE" id="PS51650"/>
    </source>
</evidence>
<dbReference type="InterPro" id="IPR043161">
    <property type="entry name" value="DOCK_C_lobe_A"/>
</dbReference>
<feature type="compositionally biased region" description="Polar residues" evidence="4">
    <location>
        <begin position="1"/>
        <end position="16"/>
    </location>
</feature>
<dbReference type="InterPro" id="IPR046769">
    <property type="entry name" value="DOCKER_Lobe_A"/>
</dbReference>
<evidence type="ECO:0000313" key="7">
    <source>
        <dbReference type="Proteomes" id="UP000035680"/>
    </source>
</evidence>
<dbReference type="Pfam" id="PF06920">
    <property type="entry name" value="DHR-2_Lobe_A"/>
    <property type="match status" value="1"/>
</dbReference>
<dbReference type="InterPro" id="IPR021816">
    <property type="entry name" value="DOCK_C/D_N"/>
</dbReference>
<reference evidence="8" key="2">
    <citation type="submission" date="2015-08" db="UniProtKB">
        <authorList>
            <consortium name="WormBaseParasite"/>
        </authorList>
    </citation>
    <scope>IDENTIFICATION</scope>
</reference>
<dbReference type="GO" id="GO:0007264">
    <property type="term" value="P:small GTPase-mediated signal transduction"/>
    <property type="evidence" value="ECO:0007669"/>
    <property type="project" value="InterPro"/>
</dbReference>
<accession>A0A0K0EU67</accession>
<dbReference type="SUPFAM" id="SSF48371">
    <property type="entry name" value="ARM repeat"/>
    <property type="match status" value="1"/>
</dbReference>
<dbReference type="InterPro" id="IPR046773">
    <property type="entry name" value="DOCKER_Lobe_C"/>
</dbReference>
<dbReference type="WBParaSite" id="SVE_0006000.2">
    <property type="protein sequence ID" value="SVE_0006000.2"/>
    <property type="gene ID" value="SVE_0006000"/>
</dbReference>
<name>A0A0K0EU67_STRVS</name>
<dbReference type="InterPro" id="IPR016024">
    <property type="entry name" value="ARM-type_fold"/>
</dbReference>
<evidence type="ECO:0000256" key="1">
    <source>
        <dbReference type="ARBA" id="ARBA00022553"/>
    </source>
</evidence>
<evidence type="ECO:0000259" key="6">
    <source>
        <dbReference type="PROSITE" id="PS51651"/>
    </source>
</evidence>
<feature type="domain" description="DOCKER" evidence="6">
    <location>
        <begin position="1887"/>
        <end position="2335"/>
    </location>
</feature>